<keyword evidence="5" id="KW-0717">Septation</keyword>
<organism evidence="7 8">
    <name type="scientific">Amycolatopsis samaneae</name>
    <dbReference type="NCBI Taxonomy" id="664691"/>
    <lineage>
        <taxon>Bacteria</taxon>
        <taxon>Bacillati</taxon>
        <taxon>Actinomycetota</taxon>
        <taxon>Actinomycetes</taxon>
        <taxon>Pseudonocardiales</taxon>
        <taxon>Pseudonocardiaceae</taxon>
        <taxon>Amycolatopsis</taxon>
    </lineage>
</organism>
<sequence length="137" mass="14839">MAETHSVTRARIEFGLRTFGASPLPVPVELEHDTDDPYAIVAVLHAGANIVRWIFGRDLLADGLLAPTGEGDVRVSPAADRSKAVVELNSPDGAAVLEAPAQELAAFLDRTYEKVPVGEESRWFDFDEELAKLALLD</sequence>
<comment type="similarity">
    <text evidence="2">Belongs to the SsgA family.</text>
</comment>
<keyword evidence="4" id="KW-0749">Sporulation</keyword>
<comment type="caution">
    <text evidence="7">The sequence shown here is derived from an EMBL/GenBank/DDBJ whole genome shotgun (WGS) entry which is preliminary data.</text>
</comment>
<evidence type="ECO:0000313" key="8">
    <source>
        <dbReference type="Proteomes" id="UP001597419"/>
    </source>
</evidence>
<comment type="subcellular location">
    <subcellularLocation>
        <location evidence="1">Cell septum</location>
    </subcellularLocation>
</comment>
<accession>A0ABW5GE23</accession>
<dbReference type="Proteomes" id="UP001597419">
    <property type="component" value="Unassembled WGS sequence"/>
</dbReference>
<evidence type="ECO:0000256" key="2">
    <source>
        <dbReference type="ARBA" id="ARBA00009323"/>
    </source>
</evidence>
<keyword evidence="3" id="KW-0132">Cell division</keyword>
<dbReference type="Pfam" id="PF04686">
    <property type="entry name" value="SsgA"/>
    <property type="match status" value="1"/>
</dbReference>
<evidence type="ECO:0000313" key="7">
    <source>
        <dbReference type="EMBL" id="MFD2459786.1"/>
    </source>
</evidence>
<evidence type="ECO:0000256" key="5">
    <source>
        <dbReference type="ARBA" id="ARBA00023210"/>
    </source>
</evidence>
<dbReference type="EMBL" id="JBHUKU010000007">
    <property type="protein sequence ID" value="MFD2459786.1"/>
    <property type="molecule type" value="Genomic_DNA"/>
</dbReference>
<keyword evidence="6" id="KW-0131">Cell cycle</keyword>
<evidence type="ECO:0000256" key="1">
    <source>
        <dbReference type="ARBA" id="ARBA00004431"/>
    </source>
</evidence>
<evidence type="ECO:0000256" key="4">
    <source>
        <dbReference type="ARBA" id="ARBA00022969"/>
    </source>
</evidence>
<protein>
    <submittedName>
        <fullName evidence="7">SsgA family sporulation/cell division regulator</fullName>
    </submittedName>
</protein>
<name>A0ABW5GE23_9PSEU</name>
<dbReference type="InterPro" id="IPR006776">
    <property type="entry name" value="SsgB"/>
</dbReference>
<evidence type="ECO:0000256" key="6">
    <source>
        <dbReference type="ARBA" id="ARBA00023306"/>
    </source>
</evidence>
<dbReference type="InterPro" id="IPR038658">
    <property type="entry name" value="SsgB_sf"/>
</dbReference>
<dbReference type="Gene3D" id="2.30.31.20">
    <property type="entry name" value="Sporulation-specific cell division protein SsgB"/>
    <property type="match status" value="1"/>
</dbReference>
<gene>
    <name evidence="7" type="ORF">ACFSYJ_14315</name>
</gene>
<proteinExistence type="inferred from homology"/>
<evidence type="ECO:0000256" key="3">
    <source>
        <dbReference type="ARBA" id="ARBA00022618"/>
    </source>
</evidence>
<dbReference type="RefSeq" id="WP_345403128.1">
    <property type="nucleotide sequence ID" value="NZ_BAABHG010000014.1"/>
</dbReference>
<reference evidence="8" key="1">
    <citation type="journal article" date="2019" name="Int. J. Syst. Evol. Microbiol.">
        <title>The Global Catalogue of Microorganisms (GCM) 10K type strain sequencing project: providing services to taxonomists for standard genome sequencing and annotation.</title>
        <authorList>
            <consortium name="The Broad Institute Genomics Platform"/>
            <consortium name="The Broad Institute Genome Sequencing Center for Infectious Disease"/>
            <person name="Wu L."/>
            <person name="Ma J."/>
        </authorList>
    </citation>
    <scope>NUCLEOTIDE SEQUENCE [LARGE SCALE GENOMIC DNA]</scope>
    <source>
        <strain evidence="8">CGMCC 4.7643</strain>
    </source>
</reference>
<keyword evidence="8" id="KW-1185">Reference proteome</keyword>